<reference evidence="1" key="1">
    <citation type="submission" date="2016-05" db="EMBL/GenBank/DDBJ databases">
        <title>WGS assembly of Xenopus laevis.</title>
        <authorList>
            <person name="Session A."/>
            <person name="Uno Y."/>
            <person name="Kwon T."/>
            <person name="Chapman J."/>
            <person name="Toyoda A."/>
            <person name="Takahashi S."/>
            <person name="Fukui A."/>
            <person name="Hikosaka A."/>
            <person name="Putnam N."/>
            <person name="Stites J."/>
            <person name="Van Heeringen S."/>
            <person name="Quigley I."/>
            <person name="Heinz S."/>
            <person name="Hellsten U."/>
            <person name="Lyons J."/>
            <person name="Suzuki A."/>
            <person name="Kondo M."/>
            <person name="Ogino H."/>
            <person name="Ochi H."/>
            <person name="Bogdanovic O."/>
            <person name="Lister R."/>
            <person name="Georgiou G."/>
            <person name="Paranjpe S."/>
            <person name="Van Kruijsbergen I."/>
            <person name="Mozaffari S."/>
            <person name="Shu S."/>
            <person name="Schmutz J."/>
            <person name="Jenkins J."/>
            <person name="Grimwood J."/>
            <person name="Carlson J."/>
            <person name="Mitros T."/>
            <person name="Simakov O."/>
            <person name="Heald R."/>
            <person name="Miller K."/>
            <person name="Haudenschild C."/>
            <person name="Kuroki Y."/>
            <person name="Tanaka T."/>
            <person name="Michiue T."/>
            <person name="Watanabe M."/>
            <person name="Kinoshita T."/>
            <person name="Ohta Y."/>
            <person name="Mawaribuchi S."/>
            <person name="Suzuki Y."/>
            <person name="Haramoto Y."/>
            <person name="Yamamoto T."/>
            <person name="Takagi C."/>
            <person name="Kitzman J."/>
            <person name="Shendure J."/>
            <person name="Nakayama T."/>
            <person name="Izutsu Y."/>
            <person name="Robert J."/>
            <person name="Dichmann D."/>
            <person name="Flajnik M."/>
            <person name="Houston D."/>
            <person name="Marcotte E."/>
            <person name="Wallingford J."/>
            <person name="Ito Y."/>
            <person name="Asashima M."/>
            <person name="Ueno N."/>
            <person name="Matsuda Y."/>
            <person name="Jan Veenstra G."/>
            <person name="Fujiyama A."/>
            <person name="Harland R."/>
            <person name="Taira M."/>
            <person name="Rokhsar D.S."/>
        </authorList>
    </citation>
    <scope>NUCLEOTIDE SEQUENCE</scope>
    <source>
        <strain evidence="1">J</strain>
        <tissue evidence="1">Blood</tissue>
    </source>
</reference>
<dbReference type="Proteomes" id="UP000694892">
    <property type="component" value="Unassembled WGS sequence"/>
</dbReference>
<sequence length="89" mass="9562">MALTMAGIPLSKITGDRRGTHAAVMAFHSQAHCITGSGNQTSQGHRYITSWSSRSHTVAIPSTHQFQYSRRICGNSGYLTSVVPDGKSV</sequence>
<accession>A0A974GYW5</accession>
<proteinExistence type="predicted"/>
<gene>
    <name evidence="1" type="ORF">XELAEV_18004460mg</name>
</gene>
<protein>
    <submittedName>
        <fullName evidence="1">Uncharacterized protein</fullName>
    </submittedName>
</protein>
<dbReference type="AlphaFoldDB" id="A0A974GYW5"/>
<evidence type="ECO:0000313" key="1">
    <source>
        <dbReference type="EMBL" id="OCT55969.1"/>
    </source>
</evidence>
<name>A0A974GYW5_XENLA</name>
<dbReference type="EMBL" id="KV467984">
    <property type="protein sequence ID" value="OCT55969.1"/>
    <property type="molecule type" value="Genomic_DNA"/>
</dbReference>
<organism evidence="1">
    <name type="scientific">Xenopus laevis</name>
    <name type="common">African clawed frog</name>
    <dbReference type="NCBI Taxonomy" id="8355"/>
    <lineage>
        <taxon>Eukaryota</taxon>
        <taxon>Metazoa</taxon>
        <taxon>Chordata</taxon>
        <taxon>Craniata</taxon>
        <taxon>Vertebrata</taxon>
        <taxon>Euteleostomi</taxon>
        <taxon>Amphibia</taxon>
        <taxon>Batrachia</taxon>
        <taxon>Anura</taxon>
        <taxon>Pipoidea</taxon>
        <taxon>Pipidae</taxon>
        <taxon>Xenopodinae</taxon>
        <taxon>Xenopus</taxon>
        <taxon>Xenopus</taxon>
    </lineage>
</organism>